<dbReference type="PROSITE" id="PS51257">
    <property type="entry name" value="PROKAR_LIPOPROTEIN"/>
    <property type="match status" value="1"/>
</dbReference>
<accession>A0A6C0L7Q3</accession>
<keyword evidence="1" id="KW-0812">Transmembrane</keyword>
<dbReference type="AlphaFoldDB" id="A0A6C0L7Q3"/>
<feature type="transmembrane region" description="Helical" evidence="1">
    <location>
        <begin position="38"/>
        <end position="60"/>
    </location>
</feature>
<sequence length="99" mass="10848">MIDSLKTIVAVSLIISSGCSIAAVKNAMSGQTAIWKDIYGYLIAYCLYALLFSIFFIQGFSSLPVGTRKQCIFIFICVAYIMAAFALHLSTVRIKTSYA</sequence>
<keyword evidence="1" id="KW-0472">Membrane</keyword>
<dbReference type="EMBL" id="MN740437">
    <property type="protein sequence ID" value="QHU26155.1"/>
    <property type="molecule type" value="Genomic_DNA"/>
</dbReference>
<feature type="transmembrane region" description="Helical" evidence="1">
    <location>
        <begin position="72"/>
        <end position="90"/>
    </location>
</feature>
<organism evidence="2">
    <name type="scientific">viral metagenome</name>
    <dbReference type="NCBI Taxonomy" id="1070528"/>
    <lineage>
        <taxon>unclassified sequences</taxon>
        <taxon>metagenomes</taxon>
        <taxon>organismal metagenomes</taxon>
    </lineage>
</organism>
<name>A0A6C0L7Q3_9ZZZZ</name>
<keyword evidence="1" id="KW-1133">Transmembrane helix</keyword>
<proteinExistence type="predicted"/>
<reference evidence="2" key="1">
    <citation type="journal article" date="2020" name="Nature">
        <title>Giant virus diversity and host interactions through global metagenomics.</title>
        <authorList>
            <person name="Schulz F."/>
            <person name="Roux S."/>
            <person name="Paez-Espino D."/>
            <person name="Jungbluth S."/>
            <person name="Walsh D.A."/>
            <person name="Denef V.J."/>
            <person name="McMahon K.D."/>
            <person name="Konstantinidis K.T."/>
            <person name="Eloe-Fadrosh E.A."/>
            <person name="Kyrpides N.C."/>
            <person name="Woyke T."/>
        </authorList>
    </citation>
    <scope>NUCLEOTIDE SEQUENCE</scope>
    <source>
        <strain evidence="2">GVMAG-M-3300027759-16</strain>
    </source>
</reference>
<evidence type="ECO:0000313" key="2">
    <source>
        <dbReference type="EMBL" id="QHU26155.1"/>
    </source>
</evidence>
<evidence type="ECO:0000256" key="1">
    <source>
        <dbReference type="SAM" id="Phobius"/>
    </source>
</evidence>
<protein>
    <submittedName>
        <fullName evidence="2">Uncharacterized protein</fullName>
    </submittedName>
</protein>